<organism evidence="5 6">
    <name type="scientific">Spinactinospora alkalitolerans</name>
    <dbReference type="NCBI Taxonomy" id="687207"/>
    <lineage>
        <taxon>Bacteria</taxon>
        <taxon>Bacillati</taxon>
        <taxon>Actinomycetota</taxon>
        <taxon>Actinomycetes</taxon>
        <taxon>Streptosporangiales</taxon>
        <taxon>Nocardiopsidaceae</taxon>
        <taxon>Spinactinospora</taxon>
    </lineage>
</organism>
<dbReference type="PRINTS" id="PR00420">
    <property type="entry name" value="RNGMNOXGNASE"/>
</dbReference>
<comment type="caution">
    <text evidence="5">The sequence shown here is derived from an EMBL/GenBank/DDBJ whole genome shotgun (WGS) entry which is preliminary data.</text>
</comment>
<keyword evidence="5" id="KW-0503">Monooxygenase</keyword>
<dbReference type="EC" id="1.14.13.127" evidence="5"/>
<feature type="domain" description="FAD-binding" evidence="4">
    <location>
        <begin position="20"/>
        <end position="368"/>
    </location>
</feature>
<dbReference type="Proteomes" id="UP000589036">
    <property type="component" value="Unassembled WGS sequence"/>
</dbReference>
<dbReference type="InterPro" id="IPR036188">
    <property type="entry name" value="FAD/NAD-bd_sf"/>
</dbReference>
<dbReference type="GO" id="GO:0008688">
    <property type="term" value="F:3-(3-hydroxyphenyl)propionate hydroxylase activity"/>
    <property type="evidence" value="ECO:0007669"/>
    <property type="project" value="UniProtKB-EC"/>
</dbReference>
<keyword evidence="3" id="KW-0274">FAD</keyword>
<dbReference type="Gene3D" id="3.30.70.2450">
    <property type="match status" value="1"/>
</dbReference>
<evidence type="ECO:0000256" key="2">
    <source>
        <dbReference type="ARBA" id="ARBA00022630"/>
    </source>
</evidence>
<dbReference type="InterPro" id="IPR002938">
    <property type="entry name" value="FAD-bd"/>
</dbReference>
<proteinExistence type="predicted"/>
<keyword evidence="2" id="KW-0285">Flavoprotein</keyword>
<dbReference type="GO" id="GO:0018677">
    <property type="term" value="F:pentachlorophenol monooxygenase activity"/>
    <property type="evidence" value="ECO:0007669"/>
    <property type="project" value="UniProtKB-EC"/>
</dbReference>
<dbReference type="Gene3D" id="3.50.50.60">
    <property type="entry name" value="FAD/NAD(P)-binding domain"/>
    <property type="match status" value="1"/>
</dbReference>
<dbReference type="InterPro" id="IPR050641">
    <property type="entry name" value="RIFMO-like"/>
</dbReference>
<dbReference type="GO" id="GO:0071949">
    <property type="term" value="F:FAD binding"/>
    <property type="evidence" value="ECO:0007669"/>
    <property type="project" value="InterPro"/>
</dbReference>
<dbReference type="Gene3D" id="3.40.30.120">
    <property type="match status" value="1"/>
</dbReference>
<evidence type="ECO:0000313" key="5">
    <source>
        <dbReference type="EMBL" id="NYE46156.1"/>
    </source>
</evidence>
<reference evidence="5 6" key="1">
    <citation type="submission" date="2020-07" db="EMBL/GenBank/DDBJ databases">
        <title>Sequencing the genomes of 1000 actinobacteria strains.</title>
        <authorList>
            <person name="Klenk H.-P."/>
        </authorList>
    </citation>
    <scope>NUCLEOTIDE SEQUENCE [LARGE SCALE GENOMIC DNA]</scope>
    <source>
        <strain evidence="5 6">CXB654</strain>
    </source>
</reference>
<comment type="cofactor">
    <cofactor evidence="1">
        <name>FAD</name>
        <dbReference type="ChEBI" id="CHEBI:57692"/>
    </cofactor>
</comment>
<dbReference type="PANTHER" id="PTHR43004:SF19">
    <property type="entry name" value="BINDING MONOOXYGENASE, PUTATIVE (JCVI)-RELATED"/>
    <property type="match status" value="1"/>
</dbReference>
<sequence>MTPTVPPPTAPGDGAPPGDPVLIAGAGPVGLCAALALARFGVPSLVLEAQRERDAAYFHESGSKAICFQRDVLDTFDRLGAAAPLLAEGTTWTTARTYYRGHELRTVTFPRRGGAFDAELPPWINISQARVERELLSAAEAEPLVTIRYDRRVVGLSQDADGVRADTDGAAGPASARGTHLVGADGSHSAVRKLLGAAFPGESFADRFLICDIRAELPFPNERRFHFDPEWNPGRQVLVHQCPDSTWRIDWQVPDGYDLEAERASGALEERIRKIVGERPYEIVWASVYRFHERCAERFRDGRVLLAGDAAHLYAPFGARGLNSGVQDAENLAWKLAVVRAGPSPAAAEALLESYHEERWAAAQENLRVTGDTMRFLVPKDEEHRRRRRDALELAVTDPGARSRIDSGKLAEPYWYTGSRLTTVPAAPEAVPAEAGAPRPPVPGVICPDGPCRVAGRPEAVRLRRLLGPGFTVLTARTGRARALAAALAGADLPVSAFALDDIDPTGTLAAALRCDGTTAHVVRPDAHLCAVVPADDADAVLAAVHRACGRPAAVPEGLR</sequence>
<dbReference type="RefSeq" id="WP_179642306.1">
    <property type="nucleotide sequence ID" value="NZ_BAAAYY010000013.1"/>
</dbReference>
<dbReference type="PANTHER" id="PTHR43004">
    <property type="entry name" value="TRK SYSTEM POTASSIUM UPTAKE PROTEIN"/>
    <property type="match status" value="1"/>
</dbReference>
<evidence type="ECO:0000259" key="4">
    <source>
        <dbReference type="Pfam" id="PF01494"/>
    </source>
</evidence>
<name>A0A852TP68_9ACTN</name>
<accession>A0A852TP68</accession>
<dbReference type="EC" id="1.14.13.50" evidence="5"/>
<evidence type="ECO:0000313" key="6">
    <source>
        <dbReference type="Proteomes" id="UP000589036"/>
    </source>
</evidence>
<dbReference type="EMBL" id="JACCCC010000001">
    <property type="protein sequence ID" value="NYE46156.1"/>
    <property type="molecule type" value="Genomic_DNA"/>
</dbReference>
<dbReference type="SUPFAM" id="SSF51905">
    <property type="entry name" value="FAD/NAD(P)-binding domain"/>
    <property type="match status" value="1"/>
</dbReference>
<keyword evidence="6" id="KW-1185">Reference proteome</keyword>
<evidence type="ECO:0000256" key="3">
    <source>
        <dbReference type="ARBA" id="ARBA00022827"/>
    </source>
</evidence>
<dbReference type="AlphaFoldDB" id="A0A852TP68"/>
<dbReference type="NCBIfam" id="NF006002">
    <property type="entry name" value="PRK08132.1"/>
    <property type="match status" value="1"/>
</dbReference>
<evidence type="ECO:0000256" key="1">
    <source>
        <dbReference type="ARBA" id="ARBA00001974"/>
    </source>
</evidence>
<keyword evidence="5" id="KW-0560">Oxidoreductase</keyword>
<dbReference type="Pfam" id="PF01494">
    <property type="entry name" value="FAD_binding_3"/>
    <property type="match status" value="1"/>
</dbReference>
<gene>
    <name evidence="5" type="ORF">HDA32_001276</name>
</gene>
<protein>
    <submittedName>
        <fullName evidence="5">Pentachlorophenol monooxygenase/3-(3-hydroxy-phenyl)propionate hydroxylase</fullName>
        <ecNumber evidence="5">1.14.13.127</ecNumber>
        <ecNumber evidence="5">1.14.13.50</ecNumber>
    </submittedName>
</protein>